<dbReference type="InterPro" id="IPR040727">
    <property type="entry name" value="NAPRTase_N"/>
</dbReference>
<dbReference type="Pfam" id="PF04095">
    <property type="entry name" value="NAPRTase"/>
    <property type="match status" value="1"/>
</dbReference>
<dbReference type="NCBIfam" id="TIGR01514">
    <property type="entry name" value="NAPRTase"/>
    <property type="match status" value="1"/>
</dbReference>
<feature type="domain" description="Nicotinate/nicotinamide phosphoribosyltransferase" evidence="7">
    <location>
        <begin position="166"/>
        <end position="387"/>
    </location>
</feature>
<comment type="caution">
    <text evidence="9">The sequence shown here is derived from an EMBL/GenBank/DDBJ whole genome shotgun (WGS) entry which is preliminary data.</text>
</comment>
<evidence type="ECO:0000256" key="5">
    <source>
        <dbReference type="ARBA" id="ARBA00022598"/>
    </source>
</evidence>
<sequence length="393" mass="45822">MIITSLLDTDLYIFTMAQAILHQYSWCTAKFKYKCRSGNNIKDVKYMDDLNKELDSLCDLTFKEDELQFLYKLRFIKKGFIDYLKLLKLNRSHIHAYVDNKDELHIEINGPLFLVIWFEVPVLAIVQELNSRYTNKSYYDIHIECQKALFHKIEYVKSNLYEDSQFKFVDFGTRRRYNKSWHDDVVAILSKELPDNFAGTSNVFLAKKYDLTPIGTMAHLWFQLHQQVHWALKNSQKMALTSWCEEYKGDLGIALSDIGGFDWFLKDFDLGFAKLFDGCRHDSGDPYWWCEKLIGHYKELGIDPKWKTAVFSDGLTIPSAVALYHRFNAEINTSFGIGTNLTNDVGIQAQQIVIKMVECNGRPVAKISDSDGKGMCEDKEFEEHFRNIIRCNF</sequence>
<evidence type="ECO:0000256" key="3">
    <source>
        <dbReference type="ARBA" id="ARBA00013236"/>
    </source>
</evidence>
<feature type="domain" description="Nicotinate phosphoribosyltransferase N-terminal" evidence="8">
    <location>
        <begin position="7"/>
        <end position="126"/>
    </location>
</feature>
<gene>
    <name evidence="9" type="ORF">LCGC14_1202190</name>
</gene>
<dbReference type="EMBL" id="LAZR01006188">
    <property type="protein sequence ID" value="KKM94059.1"/>
    <property type="molecule type" value="Genomic_DNA"/>
</dbReference>
<dbReference type="AlphaFoldDB" id="A0A0F9LGK7"/>
<dbReference type="GO" id="GO:0005829">
    <property type="term" value="C:cytosol"/>
    <property type="evidence" value="ECO:0007669"/>
    <property type="project" value="TreeGrafter"/>
</dbReference>
<dbReference type="GO" id="GO:0034355">
    <property type="term" value="P:NAD+ biosynthetic process via the salvage pathway"/>
    <property type="evidence" value="ECO:0007669"/>
    <property type="project" value="TreeGrafter"/>
</dbReference>
<evidence type="ECO:0000256" key="2">
    <source>
        <dbReference type="ARBA" id="ARBA00010897"/>
    </source>
</evidence>
<dbReference type="InterPro" id="IPR036068">
    <property type="entry name" value="Nicotinate_pribotase-like_C"/>
</dbReference>
<evidence type="ECO:0000313" key="9">
    <source>
        <dbReference type="EMBL" id="KKM94059.1"/>
    </source>
</evidence>
<dbReference type="PANTHER" id="PTHR11098">
    <property type="entry name" value="NICOTINATE PHOSPHORIBOSYLTRANSFERASE"/>
    <property type="match status" value="1"/>
</dbReference>
<proteinExistence type="inferred from homology"/>
<dbReference type="Gene3D" id="3.20.140.10">
    <property type="entry name" value="nicotinate phosphoribosyltransferase"/>
    <property type="match status" value="1"/>
</dbReference>
<dbReference type="PANTHER" id="PTHR11098:SF1">
    <property type="entry name" value="NICOTINATE PHOSPHORIBOSYLTRANSFERASE"/>
    <property type="match status" value="1"/>
</dbReference>
<dbReference type="InterPro" id="IPR007229">
    <property type="entry name" value="Nic_PRibTrfase-Fam"/>
</dbReference>
<dbReference type="PIRSF" id="PIRSF000484">
    <property type="entry name" value="NAPRT"/>
    <property type="match status" value="1"/>
</dbReference>
<dbReference type="GO" id="GO:0004516">
    <property type="term" value="F:nicotinate phosphoribosyltransferase activity"/>
    <property type="evidence" value="ECO:0007669"/>
    <property type="project" value="UniProtKB-EC"/>
</dbReference>
<dbReference type="SUPFAM" id="SSF54675">
    <property type="entry name" value="Nicotinate/Quinolinate PRTase N-terminal domain-like"/>
    <property type="match status" value="1"/>
</dbReference>
<protein>
    <recommendedName>
        <fullName evidence="3">nicotinate phosphoribosyltransferase</fullName>
        <ecNumber evidence="3">6.3.4.21</ecNumber>
    </recommendedName>
</protein>
<accession>A0A0F9LGK7</accession>
<dbReference type="InterPro" id="IPR006406">
    <property type="entry name" value="Nic_PRibTrfase"/>
</dbReference>
<reference evidence="9" key="1">
    <citation type="journal article" date="2015" name="Nature">
        <title>Complex archaea that bridge the gap between prokaryotes and eukaryotes.</title>
        <authorList>
            <person name="Spang A."/>
            <person name="Saw J.H."/>
            <person name="Jorgensen S.L."/>
            <person name="Zaremba-Niedzwiedzka K."/>
            <person name="Martijn J."/>
            <person name="Lind A.E."/>
            <person name="van Eijk R."/>
            <person name="Schleper C."/>
            <person name="Guy L."/>
            <person name="Ettema T.J."/>
        </authorList>
    </citation>
    <scope>NUCLEOTIDE SEQUENCE</scope>
</reference>
<dbReference type="NCBIfam" id="NF003704">
    <property type="entry name" value="PRK05321.1"/>
    <property type="match status" value="1"/>
</dbReference>
<dbReference type="InterPro" id="IPR041525">
    <property type="entry name" value="N/Namide_PRibTrfase"/>
</dbReference>
<dbReference type="EC" id="6.3.4.21" evidence="3"/>
<keyword evidence="5" id="KW-0436">Ligase</keyword>
<dbReference type="UniPathway" id="UPA00253">
    <property type="reaction ID" value="UER00457"/>
</dbReference>
<organism evidence="9">
    <name type="scientific">marine sediment metagenome</name>
    <dbReference type="NCBI Taxonomy" id="412755"/>
    <lineage>
        <taxon>unclassified sequences</taxon>
        <taxon>metagenomes</taxon>
        <taxon>ecological metagenomes</taxon>
    </lineage>
</organism>
<evidence type="ECO:0000256" key="4">
    <source>
        <dbReference type="ARBA" id="ARBA00022553"/>
    </source>
</evidence>
<evidence type="ECO:0000256" key="1">
    <source>
        <dbReference type="ARBA" id="ARBA00004952"/>
    </source>
</evidence>
<comment type="pathway">
    <text evidence="1">Cofactor biosynthesis; NAD(+) biosynthesis; nicotinate D-ribonucleotide from nicotinate: step 1/1.</text>
</comment>
<comment type="similarity">
    <text evidence="2">Belongs to the NAPRTase family.</text>
</comment>
<keyword evidence="4" id="KW-0597">Phosphoprotein</keyword>
<name>A0A0F9LGK7_9ZZZZ</name>
<evidence type="ECO:0000259" key="8">
    <source>
        <dbReference type="Pfam" id="PF17767"/>
    </source>
</evidence>
<dbReference type="SUPFAM" id="SSF51690">
    <property type="entry name" value="Nicotinate/Quinolinate PRTase C-terminal domain-like"/>
    <property type="match status" value="1"/>
</dbReference>
<dbReference type="Pfam" id="PF17767">
    <property type="entry name" value="NAPRTase_N"/>
    <property type="match status" value="1"/>
</dbReference>
<dbReference type="HAMAP" id="MF_00570">
    <property type="entry name" value="NAPRTase"/>
    <property type="match status" value="1"/>
</dbReference>
<evidence type="ECO:0000259" key="7">
    <source>
        <dbReference type="Pfam" id="PF04095"/>
    </source>
</evidence>
<evidence type="ECO:0000256" key="6">
    <source>
        <dbReference type="ARBA" id="ARBA00022642"/>
    </source>
</evidence>
<keyword evidence="6" id="KW-0662">Pyridine nucleotide biosynthesis</keyword>